<dbReference type="Proteomes" id="UP000430508">
    <property type="component" value="Chromosome"/>
</dbReference>
<proteinExistence type="inferred from homology"/>
<feature type="domain" description="Glutamyl-tRNA reductase N-terminal" evidence="10">
    <location>
        <begin position="6"/>
        <end position="156"/>
    </location>
</feature>
<feature type="binding site" evidence="4 6">
    <location>
        <begin position="115"/>
        <end position="117"/>
    </location>
    <ligand>
        <name>substrate</name>
    </ligand>
</feature>
<reference evidence="11 12" key="1">
    <citation type="submission" date="2019-12" db="EMBL/GenBank/DDBJ databases">
        <title>Sequence classification of anaerobic respiratory reductive dehalogenases: First we see many, then we see few.</title>
        <authorList>
            <person name="Molenda O."/>
            <person name="Puentes Jacome L.A."/>
            <person name="Cao X."/>
            <person name="Nesbo C.L."/>
            <person name="Tang S."/>
            <person name="Morson N."/>
            <person name="Patron J."/>
            <person name="Lomheim L."/>
            <person name="Wishart D.S."/>
            <person name="Edwards E.A."/>
        </authorList>
    </citation>
    <scope>NUCLEOTIDE SEQUENCE [LARGE SCALE GENOMIC DNA]</scope>
    <source>
        <strain evidence="11 12">12DCA</strain>
    </source>
</reference>
<evidence type="ECO:0000313" key="11">
    <source>
        <dbReference type="EMBL" id="QHA01781.1"/>
    </source>
</evidence>
<protein>
    <recommendedName>
        <fullName evidence="4">Glutamyl-tRNA reductase</fullName>
        <shortName evidence="4">GluTR</shortName>
        <ecNumber evidence="4">1.2.1.70</ecNumber>
    </recommendedName>
</protein>
<gene>
    <name evidence="4 11" type="primary">hemA</name>
    <name evidence="11" type="ORF">GQ588_14605</name>
</gene>
<feature type="binding site" evidence="4 6">
    <location>
        <position position="110"/>
    </location>
    <ligand>
        <name>substrate</name>
    </ligand>
</feature>
<evidence type="ECO:0000256" key="5">
    <source>
        <dbReference type="PIRSR" id="PIRSR000445-1"/>
    </source>
</evidence>
<name>A0A857DM34_9FIRM</name>
<dbReference type="InterPro" id="IPR036291">
    <property type="entry name" value="NAD(P)-bd_dom_sf"/>
</dbReference>
<dbReference type="EC" id="1.2.1.70" evidence="4"/>
<dbReference type="GO" id="GO:0019353">
    <property type="term" value="P:protoporphyrinogen IX biosynthetic process from glutamate"/>
    <property type="evidence" value="ECO:0007669"/>
    <property type="project" value="TreeGrafter"/>
</dbReference>
<evidence type="ECO:0000256" key="8">
    <source>
        <dbReference type="PIRSR" id="PIRSR000445-4"/>
    </source>
</evidence>
<dbReference type="Pfam" id="PF01488">
    <property type="entry name" value="Shikimate_DH"/>
    <property type="match status" value="1"/>
</dbReference>
<comment type="miscellaneous">
    <text evidence="4">During catalysis, the active site Cys acts as a nucleophile attacking the alpha-carbonyl group of tRNA-bound glutamate with the formation of a thioester intermediate between enzyme and glutamate, and the concomitant release of tRNA(Glu). The thioester intermediate is finally reduced by direct hydride transfer from NADPH, to form the product GSA.</text>
</comment>
<dbReference type="PIRSF" id="PIRSF000445">
    <property type="entry name" value="4pyrrol_synth_GluRdtase"/>
    <property type="match status" value="1"/>
</dbReference>
<dbReference type="InterPro" id="IPR036343">
    <property type="entry name" value="GluRdtase_N_sf"/>
</dbReference>
<dbReference type="AlphaFoldDB" id="A0A857DM34"/>
<dbReference type="Gene3D" id="3.30.460.30">
    <property type="entry name" value="Glutamyl-tRNA reductase, N-terminal domain"/>
    <property type="match status" value="1"/>
</dbReference>
<feature type="site" description="Important for activity" evidence="4 8">
    <location>
        <position position="100"/>
    </location>
</feature>
<keyword evidence="1 4" id="KW-0521">NADP</keyword>
<dbReference type="SUPFAM" id="SSF51735">
    <property type="entry name" value="NAD(P)-binding Rossmann-fold domains"/>
    <property type="match status" value="1"/>
</dbReference>
<evidence type="ECO:0000256" key="7">
    <source>
        <dbReference type="PIRSR" id="PIRSR000445-3"/>
    </source>
</evidence>
<sequence length="413" mass="46664">MNIRMIGIDHEKASLKEREMFAFTPIQSRQAMEAAVNNYGVEGAVIISTCNRTELWVSENEGSLVNLKEILYGLKRIEKEDRDKYERLFVIRQSREAFVHLFQTACGLKSQIWGESQILSQIKKAIEEARETGTADLYLEKLFQMAITSAKKVKTQIQLTTTDVSVATKALERIQEVFPDLGEKRCLVIGNGEMGKIVAAQLADCGAEVLITLRQRKHGAYLLPKQCTGVDYEKRHTVIADMDVVVSVTSSPHYTIKADALIPALAQNHRPRIFCDLAVPRDIEPKVGDMENITLLDMDNLGLGKAELRNQNALAAAYEIIDEHIDKFIESFEIRSYLPLLQSISNSTSERICRNLQKDLAYLNLSDQDKASFENRLAQVAEKAVSSVLFGFRDSIDRDLWDECFTNLEKVVR</sequence>
<dbReference type="InterPro" id="IPR006151">
    <property type="entry name" value="Shikm_DH/Glu-tRNA_Rdtase"/>
</dbReference>
<keyword evidence="3 4" id="KW-0627">Porphyrin biosynthesis</keyword>
<dbReference type="Pfam" id="PF05201">
    <property type="entry name" value="GlutR_N"/>
    <property type="match status" value="1"/>
</dbReference>
<dbReference type="GO" id="GO:0050661">
    <property type="term" value="F:NADP binding"/>
    <property type="evidence" value="ECO:0007669"/>
    <property type="project" value="InterPro"/>
</dbReference>
<dbReference type="SUPFAM" id="SSF69742">
    <property type="entry name" value="Glutamyl tRNA-reductase catalytic, N-terminal domain"/>
    <property type="match status" value="1"/>
</dbReference>
<comment type="pathway">
    <text evidence="4">Porphyrin-containing compound metabolism; protoporphyrin-IX biosynthesis; 5-aminolevulinate from L-glutamyl-tRNA(Glu): step 1/2.</text>
</comment>
<evidence type="ECO:0000256" key="2">
    <source>
        <dbReference type="ARBA" id="ARBA00023002"/>
    </source>
</evidence>
<dbReference type="UniPathway" id="UPA00251">
    <property type="reaction ID" value="UER00316"/>
</dbReference>
<dbReference type="PANTHER" id="PTHR43013">
    <property type="entry name" value="GLUTAMYL-TRNA REDUCTASE"/>
    <property type="match status" value="1"/>
</dbReference>
<comment type="subunit">
    <text evidence="4">Homodimer.</text>
</comment>
<evidence type="ECO:0000256" key="1">
    <source>
        <dbReference type="ARBA" id="ARBA00022857"/>
    </source>
</evidence>
<evidence type="ECO:0000259" key="10">
    <source>
        <dbReference type="Pfam" id="PF05201"/>
    </source>
</evidence>
<organism evidence="11 12">
    <name type="scientific">Dehalobacter restrictus</name>
    <dbReference type="NCBI Taxonomy" id="55583"/>
    <lineage>
        <taxon>Bacteria</taxon>
        <taxon>Bacillati</taxon>
        <taxon>Bacillota</taxon>
        <taxon>Clostridia</taxon>
        <taxon>Eubacteriales</taxon>
        <taxon>Desulfitobacteriaceae</taxon>
        <taxon>Dehalobacter</taxon>
    </lineage>
</organism>
<feature type="domain" description="Quinate/shikimate 5-dehydrogenase/glutamyl-tRNA reductase" evidence="9">
    <location>
        <begin position="175"/>
        <end position="301"/>
    </location>
</feature>
<dbReference type="NCBIfam" id="TIGR01035">
    <property type="entry name" value="hemA"/>
    <property type="match status" value="1"/>
</dbReference>
<dbReference type="FunFam" id="3.30.460.30:FF:000001">
    <property type="entry name" value="Glutamyl-tRNA reductase"/>
    <property type="match status" value="1"/>
</dbReference>
<feature type="binding site" evidence="4 7">
    <location>
        <begin position="190"/>
        <end position="195"/>
    </location>
    <ligand>
        <name>NADP(+)</name>
        <dbReference type="ChEBI" id="CHEBI:58349"/>
    </ligand>
</feature>
<feature type="binding site" evidence="4 6">
    <location>
        <begin position="49"/>
        <end position="52"/>
    </location>
    <ligand>
        <name>substrate</name>
    </ligand>
</feature>
<dbReference type="HAMAP" id="MF_00087">
    <property type="entry name" value="Glu_tRNA_reductase"/>
    <property type="match status" value="1"/>
</dbReference>
<comment type="similarity">
    <text evidence="4">Belongs to the glutamyl-tRNA reductase family.</text>
</comment>
<accession>A0A857DM34</accession>
<comment type="function">
    <text evidence="4">Catalyzes the NADPH-dependent reduction of glutamyl-tRNA(Glu) to glutamate 1-semialdehyde (GSA).</text>
</comment>
<evidence type="ECO:0000256" key="4">
    <source>
        <dbReference type="HAMAP-Rule" id="MF_00087"/>
    </source>
</evidence>
<feature type="binding site" evidence="4 6">
    <location>
        <position position="121"/>
    </location>
    <ligand>
        <name>substrate</name>
    </ligand>
</feature>
<keyword evidence="2 4" id="KW-0560">Oxidoreductase</keyword>
<evidence type="ECO:0000256" key="6">
    <source>
        <dbReference type="PIRSR" id="PIRSR000445-2"/>
    </source>
</evidence>
<evidence type="ECO:0000313" key="12">
    <source>
        <dbReference type="Proteomes" id="UP000430508"/>
    </source>
</evidence>
<dbReference type="RefSeq" id="WP_019225041.1">
    <property type="nucleotide sequence ID" value="NZ_CP046996.1"/>
</dbReference>
<dbReference type="InterPro" id="IPR015895">
    <property type="entry name" value="4pyrrol_synth_GluRdtase_N"/>
</dbReference>
<evidence type="ECO:0000259" key="9">
    <source>
        <dbReference type="Pfam" id="PF01488"/>
    </source>
</evidence>
<comment type="domain">
    <text evidence="4">Possesses an unusual extended V-shaped dimeric structure with each monomer consisting of three distinct domains arranged along a curved 'spinal' alpha-helix. The N-terminal catalytic domain specifically recognizes the glutamate moiety of the substrate. The second domain is the NADPH-binding domain, and the third C-terminal domain is responsible for dimerization.</text>
</comment>
<dbReference type="GO" id="GO:0008883">
    <property type="term" value="F:glutamyl-tRNA reductase activity"/>
    <property type="evidence" value="ECO:0007669"/>
    <property type="project" value="UniProtKB-UniRule"/>
</dbReference>
<dbReference type="InterPro" id="IPR000343">
    <property type="entry name" value="4pyrrol_synth_GluRdtase"/>
</dbReference>
<evidence type="ECO:0000256" key="3">
    <source>
        <dbReference type="ARBA" id="ARBA00023244"/>
    </source>
</evidence>
<dbReference type="PANTHER" id="PTHR43013:SF1">
    <property type="entry name" value="GLUTAMYL-TRNA REDUCTASE"/>
    <property type="match status" value="1"/>
</dbReference>
<dbReference type="Gene3D" id="3.40.50.720">
    <property type="entry name" value="NAD(P)-binding Rossmann-like Domain"/>
    <property type="match status" value="1"/>
</dbReference>
<feature type="active site" description="Nucleophile" evidence="4 5">
    <location>
        <position position="50"/>
    </location>
</feature>
<dbReference type="EMBL" id="CP046996">
    <property type="protein sequence ID" value="QHA01781.1"/>
    <property type="molecule type" value="Genomic_DNA"/>
</dbReference>
<comment type="catalytic activity">
    <reaction evidence="4">
        <text>(S)-4-amino-5-oxopentanoate + tRNA(Glu) + NADP(+) = L-glutamyl-tRNA(Glu) + NADPH + H(+)</text>
        <dbReference type="Rhea" id="RHEA:12344"/>
        <dbReference type="Rhea" id="RHEA-COMP:9663"/>
        <dbReference type="Rhea" id="RHEA-COMP:9680"/>
        <dbReference type="ChEBI" id="CHEBI:15378"/>
        <dbReference type="ChEBI" id="CHEBI:57501"/>
        <dbReference type="ChEBI" id="CHEBI:57783"/>
        <dbReference type="ChEBI" id="CHEBI:58349"/>
        <dbReference type="ChEBI" id="CHEBI:78442"/>
        <dbReference type="ChEBI" id="CHEBI:78520"/>
        <dbReference type="EC" id="1.2.1.70"/>
    </reaction>
</comment>